<feature type="region of interest" description="Disordered" evidence="1">
    <location>
        <begin position="64"/>
        <end position="85"/>
    </location>
</feature>
<gene>
    <name evidence="2" type="ORF">RhiirA4_489120</name>
</gene>
<evidence type="ECO:0000313" key="2">
    <source>
        <dbReference type="EMBL" id="PKY62523.1"/>
    </source>
</evidence>
<evidence type="ECO:0000313" key="3">
    <source>
        <dbReference type="Proteomes" id="UP000234323"/>
    </source>
</evidence>
<dbReference type="EMBL" id="LLXI01007297">
    <property type="protein sequence ID" value="PKY62523.1"/>
    <property type="molecule type" value="Genomic_DNA"/>
</dbReference>
<name>A0A2I1HUK1_9GLOM</name>
<proteinExistence type="predicted"/>
<accession>A0A2I1HUK1</accession>
<dbReference type="Proteomes" id="UP000234323">
    <property type="component" value="Unassembled WGS sequence"/>
</dbReference>
<keyword evidence="3" id="KW-1185">Reference proteome</keyword>
<reference evidence="2 3" key="1">
    <citation type="submission" date="2015-10" db="EMBL/GenBank/DDBJ databases">
        <title>Genome analyses suggest a sexual origin of heterokaryosis in a supposedly ancient asexual fungus.</title>
        <authorList>
            <person name="Ropars J."/>
            <person name="Sedzielewska K."/>
            <person name="Noel J."/>
            <person name="Charron P."/>
            <person name="Farinelli L."/>
            <person name="Marton T."/>
            <person name="Kruger M."/>
            <person name="Pelin A."/>
            <person name="Brachmann A."/>
            <person name="Corradi N."/>
        </authorList>
    </citation>
    <scope>NUCLEOTIDE SEQUENCE [LARGE SCALE GENOMIC DNA]</scope>
    <source>
        <strain evidence="2 3">A4</strain>
    </source>
</reference>
<organism evidence="2 3">
    <name type="scientific">Rhizophagus irregularis</name>
    <dbReference type="NCBI Taxonomy" id="588596"/>
    <lineage>
        <taxon>Eukaryota</taxon>
        <taxon>Fungi</taxon>
        <taxon>Fungi incertae sedis</taxon>
        <taxon>Mucoromycota</taxon>
        <taxon>Glomeromycotina</taxon>
        <taxon>Glomeromycetes</taxon>
        <taxon>Glomerales</taxon>
        <taxon>Glomeraceae</taxon>
        <taxon>Rhizophagus</taxon>
    </lineage>
</organism>
<comment type="caution">
    <text evidence="2">The sequence shown here is derived from an EMBL/GenBank/DDBJ whole genome shotgun (WGS) entry which is preliminary data.</text>
</comment>
<evidence type="ECO:0000256" key="1">
    <source>
        <dbReference type="SAM" id="MobiDB-lite"/>
    </source>
</evidence>
<feature type="compositionally biased region" description="Basic and acidic residues" evidence="1">
    <location>
        <begin position="76"/>
        <end position="85"/>
    </location>
</feature>
<dbReference type="AlphaFoldDB" id="A0A2I1HUK1"/>
<sequence>MSDIYDELKEIKKRHEIEKHNESREEYQVDPSCLKCYIILEAMDYNRNTYAKLMEYIILTRKDGEESYPSSKKKRNKEEKKEKNC</sequence>
<protein>
    <submittedName>
        <fullName evidence="2">Uncharacterized protein</fullName>
    </submittedName>
</protein>